<dbReference type="Proteomes" id="UP000267096">
    <property type="component" value="Unassembled WGS sequence"/>
</dbReference>
<name>A0A0M3JVS4_ANISI</name>
<feature type="transmembrane region" description="Helical" evidence="1">
    <location>
        <begin position="62"/>
        <end position="82"/>
    </location>
</feature>
<dbReference type="EMBL" id="UYRR01031103">
    <property type="protein sequence ID" value="VDK45842.1"/>
    <property type="molecule type" value="Genomic_DNA"/>
</dbReference>
<organism evidence="4">
    <name type="scientific">Anisakis simplex</name>
    <name type="common">Herring worm</name>
    <dbReference type="NCBI Taxonomy" id="6269"/>
    <lineage>
        <taxon>Eukaryota</taxon>
        <taxon>Metazoa</taxon>
        <taxon>Ecdysozoa</taxon>
        <taxon>Nematoda</taxon>
        <taxon>Chromadorea</taxon>
        <taxon>Rhabditida</taxon>
        <taxon>Spirurina</taxon>
        <taxon>Ascaridomorpha</taxon>
        <taxon>Ascaridoidea</taxon>
        <taxon>Anisakidae</taxon>
        <taxon>Anisakis</taxon>
        <taxon>Anisakis simplex complex</taxon>
    </lineage>
</organism>
<keyword evidence="1" id="KW-0812">Transmembrane</keyword>
<dbReference type="WBParaSite" id="ASIM_0001233701-mRNA-1">
    <property type="protein sequence ID" value="ASIM_0001233701-mRNA-1"/>
    <property type="gene ID" value="ASIM_0001233701"/>
</dbReference>
<keyword evidence="1" id="KW-0472">Membrane</keyword>
<evidence type="ECO:0000313" key="2">
    <source>
        <dbReference type="EMBL" id="VDK45842.1"/>
    </source>
</evidence>
<keyword evidence="3" id="KW-1185">Reference proteome</keyword>
<reference evidence="2 3" key="2">
    <citation type="submission" date="2018-11" db="EMBL/GenBank/DDBJ databases">
        <authorList>
            <consortium name="Pathogen Informatics"/>
        </authorList>
    </citation>
    <scope>NUCLEOTIDE SEQUENCE [LARGE SCALE GENOMIC DNA]</scope>
</reference>
<dbReference type="AlphaFoldDB" id="A0A0M3JVS4"/>
<proteinExistence type="predicted"/>
<evidence type="ECO:0000256" key="1">
    <source>
        <dbReference type="SAM" id="Phobius"/>
    </source>
</evidence>
<keyword evidence="1" id="KW-1133">Transmembrane helix</keyword>
<sequence length="167" mass="18987">MYVPRWLILFSDQATEILDMNGTFENITDDAFDNRILENNTMHTGTNGLEIDLMELLRVSSIVYIGMCVLWLLSLFMLLASIKLDNLELAVFNAIILCIVMIYAIIHALFISLLFFYLCECLASIVNIIKGGAHKRGNAQEYSIPEARRHSQMAYGDDGLVQQFSHF</sequence>
<dbReference type="OrthoDB" id="5832583at2759"/>
<evidence type="ECO:0000313" key="4">
    <source>
        <dbReference type="WBParaSite" id="ASIM_0001233701-mRNA-1"/>
    </source>
</evidence>
<accession>A0A0M3JVS4</accession>
<reference evidence="4" key="1">
    <citation type="submission" date="2017-02" db="UniProtKB">
        <authorList>
            <consortium name="WormBaseParasite"/>
        </authorList>
    </citation>
    <scope>IDENTIFICATION</scope>
</reference>
<gene>
    <name evidence="2" type="ORF">ASIM_LOCUS11803</name>
</gene>
<protein>
    <submittedName>
        <fullName evidence="2 4">Uncharacterized protein</fullName>
    </submittedName>
</protein>
<feature type="transmembrane region" description="Helical" evidence="1">
    <location>
        <begin position="94"/>
        <end position="118"/>
    </location>
</feature>
<evidence type="ECO:0000313" key="3">
    <source>
        <dbReference type="Proteomes" id="UP000267096"/>
    </source>
</evidence>